<feature type="transmembrane region" description="Helical" evidence="5">
    <location>
        <begin position="220"/>
        <end position="248"/>
    </location>
</feature>
<evidence type="ECO:0000313" key="7">
    <source>
        <dbReference type="EMBL" id="KKW00551.1"/>
    </source>
</evidence>
<evidence type="ECO:0000313" key="8">
    <source>
        <dbReference type="Proteomes" id="UP000034637"/>
    </source>
</evidence>
<dbReference type="PANTHER" id="PTHR37422:SF17">
    <property type="entry name" value="O-ANTIGEN LIGASE"/>
    <property type="match status" value="1"/>
</dbReference>
<feature type="domain" description="O-antigen ligase-related" evidence="6">
    <location>
        <begin position="219"/>
        <end position="350"/>
    </location>
</feature>
<feature type="transmembrane region" description="Helical" evidence="5">
    <location>
        <begin position="334"/>
        <end position="355"/>
    </location>
</feature>
<keyword evidence="3 5" id="KW-1133">Transmembrane helix</keyword>
<feature type="transmembrane region" description="Helical" evidence="5">
    <location>
        <begin position="75"/>
        <end position="93"/>
    </location>
</feature>
<gene>
    <name evidence="7" type="ORF">UY33_C0009G0012</name>
</gene>
<dbReference type="PANTHER" id="PTHR37422">
    <property type="entry name" value="TEICHURONIC ACID BIOSYNTHESIS PROTEIN TUAE"/>
    <property type="match status" value="1"/>
</dbReference>
<accession>A0A0G1V2A2</accession>
<evidence type="ECO:0000256" key="5">
    <source>
        <dbReference type="SAM" id="Phobius"/>
    </source>
</evidence>
<keyword evidence="2 5" id="KW-0812">Transmembrane</keyword>
<dbReference type="Pfam" id="PF04932">
    <property type="entry name" value="Wzy_C"/>
    <property type="match status" value="1"/>
</dbReference>
<sequence length="417" mass="47958">MSSFHLGYNLLVLFLLLLLLPSQLGLHFWPSWSFVSGLPVDYLSPTLYFTDLLIILLLTFWVFRSIRLIKSIKINWFFVAVVAFAVANIIFSYSPPLAFYKWLRLTEYFFLGLYVHRNSSSLFTIYYSLPLAIIWASGLAWWQFLRQSSVGGLWYWLGERSLTITAPGIAKISLGDLGLRLRPYSVFPHPNALAGFLLVSGLIVYYFYSQKKFKLGVWSLVIAAATLPMTFSRTAIFLELLLITLWIFSKFRLKFVFKILSVFLLLTIYYLLFTKIGNPSSLPERLTQYSLAYNVVQKHPLFGIGLSNFIPYISANYQLTTNNYNLSLQPVHNIYLLLASELGLPVLFTIFYLFFNVVKKLLVGKQLILTTALVTVLVSGLSDHYWLTLHQNSLLLTILISLIYSNLTLNYERRTNN</sequence>
<evidence type="ECO:0000259" key="6">
    <source>
        <dbReference type="Pfam" id="PF04932"/>
    </source>
</evidence>
<feature type="transmembrane region" description="Helical" evidence="5">
    <location>
        <begin position="255"/>
        <end position="273"/>
    </location>
</feature>
<keyword evidence="4 5" id="KW-0472">Membrane</keyword>
<dbReference type="InterPro" id="IPR051533">
    <property type="entry name" value="WaaL-like"/>
</dbReference>
<evidence type="ECO:0000256" key="1">
    <source>
        <dbReference type="ARBA" id="ARBA00004141"/>
    </source>
</evidence>
<comment type="caution">
    <text evidence="7">The sequence shown here is derived from an EMBL/GenBank/DDBJ whole genome shotgun (WGS) entry which is preliminary data.</text>
</comment>
<feature type="transmembrane region" description="Helical" evidence="5">
    <location>
        <begin position="367"/>
        <end position="387"/>
    </location>
</feature>
<protein>
    <recommendedName>
        <fullName evidence="6">O-antigen ligase-related domain-containing protein</fullName>
    </recommendedName>
</protein>
<feature type="transmembrane region" description="Helical" evidence="5">
    <location>
        <begin position="393"/>
        <end position="411"/>
    </location>
</feature>
<dbReference type="GO" id="GO:0016020">
    <property type="term" value="C:membrane"/>
    <property type="evidence" value="ECO:0007669"/>
    <property type="project" value="UniProtKB-SubCell"/>
</dbReference>
<feature type="transmembrane region" description="Helical" evidence="5">
    <location>
        <begin position="123"/>
        <end position="142"/>
    </location>
</feature>
<evidence type="ECO:0000256" key="3">
    <source>
        <dbReference type="ARBA" id="ARBA00022989"/>
    </source>
</evidence>
<comment type="subcellular location">
    <subcellularLocation>
        <location evidence="1">Membrane</location>
        <topology evidence="1">Multi-pass membrane protein</topology>
    </subcellularLocation>
</comment>
<name>A0A0G1V2A2_9BACT</name>
<organism evidence="7 8">
    <name type="scientific">Candidatus Amesbacteria bacterium GW2011_GWA1_48_9</name>
    <dbReference type="NCBI Taxonomy" id="1618355"/>
    <lineage>
        <taxon>Bacteria</taxon>
        <taxon>Candidatus Amesiibacteriota</taxon>
    </lineage>
</organism>
<dbReference type="EMBL" id="LCPP01000009">
    <property type="protein sequence ID" value="KKW00551.1"/>
    <property type="molecule type" value="Genomic_DNA"/>
</dbReference>
<evidence type="ECO:0000256" key="2">
    <source>
        <dbReference type="ARBA" id="ARBA00022692"/>
    </source>
</evidence>
<proteinExistence type="predicted"/>
<dbReference type="AlphaFoldDB" id="A0A0G1V2A2"/>
<feature type="transmembrane region" description="Helical" evidence="5">
    <location>
        <begin position="45"/>
        <end position="63"/>
    </location>
</feature>
<dbReference type="Proteomes" id="UP000034637">
    <property type="component" value="Unassembled WGS sequence"/>
</dbReference>
<feature type="transmembrane region" description="Helical" evidence="5">
    <location>
        <begin position="191"/>
        <end position="208"/>
    </location>
</feature>
<evidence type="ECO:0000256" key="4">
    <source>
        <dbReference type="ARBA" id="ARBA00023136"/>
    </source>
</evidence>
<reference evidence="7 8" key="1">
    <citation type="journal article" date="2015" name="Nature">
        <title>rRNA introns, odd ribosomes, and small enigmatic genomes across a large radiation of phyla.</title>
        <authorList>
            <person name="Brown C.T."/>
            <person name="Hug L.A."/>
            <person name="Thomas B.C."/>
            <person name="Sharon I."/>
            <person name="Castelle C.J."/>
            <person name="Singh A."/>
            <person name="Wilkins M.J."/>
            <person name="Williams K.H."/>
            <person name="Banfield J.F."/>
        </authorList>
    </citation>
    <scope>NUCLEOTIDE SEQUENCE [LARGE SCALE GENOMIC DNA]</scope>
</reference>
<dbReference type="InterPro" id="IPR007016">
    <property type="entry name" value="O-antigen_ligase-rel_domated"/>
</dbReference>